<name>W2ZB82_PHYNI</name>
<dbReference type="Proteomes" id="UP000018948">
    <property type="component" value="Unassembled WGS sequence"/>
</dbReference>
<reference evidence="2 3" key="1">
    <citation type="submission" date="2013-11" db="EMBL/GenBank/DDBJ databases">
        <title>The Genome Sequence of Phytophthora parasitica P10297.</title>
        <authorList>
            <consortium name="The Broad Institute Genomics Platform"/>
            <person name="Russ C."/>
            <person name="Tyler B."/>
            <person name="Panabieres F."/>
            <person name="Shan W."/>
            <person name="Tripathy S."/>
            <person name="Grunwald N."/>
            <person name="Machado M."/>
            <person name="Johnson C.S."/>
            <person name="Walker B."/>
            <person name="Young S.K."/>
            <person name="Zeng Q."/>
            <person name="Gargeya S."/>
            <person name="Fitzgerald M."/>
            <person name="Haas B."/>
            <person name="Abouelleil A."/>
            <person name="Allen A.W."/>
            <person name="Alvarado L."/>
            <person name="Arachchi H.M."/>
            <person name="Berlin A.M."/>
            <person name="Chapman S.B."/>
            <person name="Gainer-Dewar J."/>
            <person name="Goldberg J."/>
            <person name="Griggs A."/>
            <person name="Gujja S."/>
            <person name="Hansen M."/>
            <person name="Howarth C."/>
            <person name="Imamovic A."/>
            <person name="Ireland A."/>
            <person name="Larimer J."/>
            <person name="McCowan C."/>
            <person name="Murphy C."/>
            <person name="Pearson M."/>
            <person name="Poon T.W."/>
            <person name="Priest M."/>
            <person name="Roberts A."/>
            <person name="Saif S."/>
            <person name="Shea T."/>
            <person name="Sisk P."/>
            <person name="Sykes S."/>
            <person name="Wortman J."/>
            <person name="Nusbaum C."/>
            <person name="Birren B."/>
        </authorList>
    </citation>
    <scope>NUCLEOTIDE SEQUENCE [LARGE SCALE GENOMIC DNA]</scope>
    <source>
        <strain evidence="2 3">P10297</strain>
    </source>
</reference>
<accession>W2ZB82</accession>
<feature type="region of interest" description="Disordered" evidence="1">
    <location>
        <begin position="402"/>
        <end position="431"/>
    </location>
</feature>
<evidence type="ECO:0000256" key="1">
    <source>
        <dbReference type="SAM" id="MobiDB-lite"/>
    </source>
</evidence>
<evidence type="ECO:0000313" key="2">
    <source>
        <dbReference type="EMBL" id="ETP44206.1"/>
    </source>
</evidence>
<dbReference type="InterPro" id="IPR012337">
    <property type="entry name" value="RNaseH-like_sf"/>
</dbReference>
<dbReference type="AlphaFoldDB" id="W2ZB82"/>
<dbReference type="PANTHER" id="PTHR40866">
    <property type="entry name" value="BED-TYPE DOMAIN-CONTAINING PROTEIN"/>
    <property type="match status" value="1"/>
</dbReference>
<evidence type="ECO:0008006" key="4">
    <source>
        <dbReference type="Google" id="ProtNLM"/>
    </source>
</evidence>
<evidence type="ECO:0000313" key="3">
    <source>
        <dbReference type="Proteomes" id="UP000018948"/>
    </source>
</evidence>
<organism evidence="2 3">
    <name type="scientific">Phytophthora nicotianae P10297</name>
    <dbReference type="NCBI Taxonomy" id="1317064"/>
    <lineage>
        <taxon>Eukaryota</taxon>
        <taxon>Sar</taxon>
        <taxon>Stramenopiles</taxon>
        <taxon>Oomycota</taxon>
        <taxon>Peronosporomycetes</taxon>
        <taxon>Peronosporales</taxon>
        <taxon>Peronosporaceae</taxon>
        <taxon>Phytophthora</taxon>
    </lineage>
</organism>
<dbReference type="EMBL" id="ANIY01001937">
    <property type="protein sequence ID" value="ETP44206.1"/>
    <property type="molecule type" value="Genomic_DNA"/>
</dbReference>
<proteinExistence type="predicted"/>
<dbReference type="OrthoDB" id="10314547at2759"/>
<dbReference type="PANTHER" id="PTHR40866:SF1">
    <property type="entry name" value="BED-TYPE DOMAIN-CONTAINING PROTEIN"/>
    <property type="match status" value="1"/>
</dbReference>
<gene>
    <name evidence="2" type="ORF">F442_09177</name>
</gene>
<sequence>MSAFASTRPSRPFSSKQVVRFYFSPVLDEQGEPAGYQVCKACGKHRKHTPRSGYTNLVSHVRDSHPNYEDAMRDVSAAATGTLVPWVSQKPTNRFSWMRWIVMCILPFSFCELEETRRFTNLPPICVETLYGDMESVVKAVEKSIGEEMPKSFGLVIDGWTHGTEHFLAVLDDVPFLVGDNCAVNKRLSNLMAVPLVGCASHRLNLSMREYLAPHKNTLAEVQALMRKLRTLNKKTALQPVLRQDTRWSSTFTMLARYFRLYEHHSPDDEDLEDLIPSRTTHRSLCKLFDELHDVKSISKKLQNDGLTLLDDRDLHGGLLEVHPSFGNYQAPNAPIVHSPKFESAVVKMLGGKATRLTTAEKALRKHFRRVAAAAAPLDDEQSTSFAERILKRRKLSQIGAASRPPPFFSAGARDDPLLEGQQLVPERSNC</sequence>
<comment type="caution">
    <text evidence="2">The sequence shown here is derived from an EMBL/GenBank/DDBJ whole genome shotgun (WGS) entry which is preliminary data.</text>
</comment>
<dbReference type="SUPFAM" id="SSF53098">
    <property type="entry name" value="Ribonuclease H-like"/>
    <property type="match status" value="1"/>
</dbReference>
<protein>
    <recommendedName>
        <fullName evidence="4">BED-type domain-containing protein</fullName>
    </recommendedName>
</protein>